<keyword evidence="3" id="KW-1185">Reference proteome</keyword>
<dbReference type="Gene3D" id="2.30.30.700">
    <property type="entry name" value="SLA1 homology domain 1"/>
    <property type="match status" value="1"/>
</dbReference>
<dbReference type="Pfam" id="PF03983">
    <property type="entry name" value="SHD1"/>
    <property type="match status" value="1"/>
</dbReference>
<evidence type="ECO:0000259" key="1">
    <source>
        <dbReference type="Pfam" id="PF03983"/>
    </source>
</evidence>
<dbReference type="EMBL" id="JAENII010000015">
    <property type="protein sequence ID" value="MBK1828605.1"/>
    <property type="molecule type" value="Genomic_DNA"/>
</dbReference>
<protein>
    <recommendedName>
        <fullName evidence="1">SLA1 homology domain-containing protein</fullName>
    </recommendedName>
</protein>
<name>A0A934VHF3_9BACT</name>
<accession>A0A934VHF3</accession>
<proteinExistence type="predicted"/>
<dbReference type="GO" id="GO:0008092">
    <property type="term" value="F:cytoskeletal protein binding"/>
    <property type="evidence" value="ECO:0007669"/>
    <property type="project" value="InterPro"/>
</dbReference>
<evidence type="ECO:0000313" key="2">
    <source>
        <dbReference type="EMBL" id="MBK1828605.1"/>
    </source>
</evidence>
<dbReference type="GO" id="GO:0043130">
    <property type="term" value="F:ubiquitin binding"/>
    <property type="evidence" value="ECO:0007669"/>
    <property type="project" value="InterPro"/>
</dbReference>
<dbReference type="Proteomes" id="UP000658278">
    <property type="component" value="Unassembled WGS sequence"/>
</dbReference>
<dbReference type="GO" id="GO:0030674">
    <property type="term" value="F:protein-macromolecule adaptor activity"/>
    <property type="evidence" value="ECO:0007669"/>
    <property type="project" value="InterPro"/>
</dbReference>
<dbReference type="InterPro" id="IPR007131">
    <property type="entry name" value="SHD1"/>
</dbReference>
<feature type="domain" description="SLA1 homology" evidence="1">
    <location>
        <begin position="16"/>
        <end position="68"/>
    </location>
</feature>
<dbReference type="InterPro" id="IPR032675">
    <property type="entry name" value="LRR_dom_sf"/>
</dbReference>
<dbReference type="GO" id="GO:0042802">
    <property type="term" value="F:identical protein binding"/>
    <property type="evidence" value="ECO:0007669"/>
    <property type="project" value="InterPro"/>
</dbReference>
<evidence type="ECO:0000313" key="3">
    <source>
        <dbReference type="Proteomes" id="UP000658278"/>
    </source>
</evidence>
<dbReference type="SUPFAM" id="SSF52058">
    <property type="entry name" value="L domain-like"/>
    <property type="match status" value="1"/>
</dbReference>
<reference evidence="2" key="1">
    <citation type="submission" date="2021-01" db="EMBL/GenBank/DDBJ databases">
        <title>Modified the classification status of verrucomicrobia.</title>
        <authorList>
            <person name="Feng X."/>
        </authorList>
    </citation>
    <scope>NUCLEOTIDE SEQUENCE</scope>
    <source>
        <strain evidence="2">KCTC 22201</strain>
    </source>
</reference>
<dbReference type="AlphaFoldDB" id="A0A934VHF3"/>
<organism evidence="2 3">
    <name type="scientific">Haloferula rosea</name>
    <dbReference type="NCBI Taxonomy" id="490093"/>
    <lineage>
        <taxon>Bacteria</taxon>
        <taxon>Pseudomonadati</taxon>
        <taxon>Verrucomicrobiota</taxon>
        <taxon>Verrucomicrobiia</taxon>
        <taxon>Verrucomicrobiales</taxon>
        <taxon>Verrucomicrobiaceae</taxon>
        <taxon>Haloferula</taxon>
    </lineage>
</organism>
<comment type="caution">
    <text evidence="2">The sequence shown here is derived from an EMBL/GenBank/DDBJ whole genome shotgun (WGS) entry which is preliminary data.</text>
</comment>
<gene>
    <name evidence="2" type="ORF">JIN81_16350</name>
</gene>
<sequence>MARFLLVTLCLATLEARTWTDTSGREVEGEWVSSDARSITLRLESGKTVTFPLAKLSDEDQSYATKVAAANRHPAGWKPLRVRMEYMEETPRAVGMPGAFHRLDAYTWEADLPPGAWIRVDTSAGAFGGGSHLLQWKGAPEWHFDTEGVFLYRSKGGTSARELVGVSVGSGGGSSALDSEQREKFHKLVAEVGPVESVSSVMLSQIDPVRPLLAKLDPLAVTVQVDHRSDFSKLAGLRRMKAVYFNVGQLQSFDTLGELSSIECLDAGNAFTSTLDDSGVLAKMSRLKFLETGMRSSSSFAGFSRMKGLEAMSVRCSTPASLESLVGLSRLHSIDGFSVPPALVRRLPGLVRVGSRIDSQKDDGSPLVMEKVSFLRFASVEQVVAWKQAGGLPFLHEIEYLNGDLGELEGMSSLRHVGISCYGETSQSGHGGATRLRTLRVKGNAMHARKVWEAQEQLYGLGIEVWTEESSLPGLAGVDGLRWLELSKLPKLKSLKGIGDLGELSYLAIEKMDALTDVSDLSALTGMEALRLEGLPVVEKLSFRGLSSLKDLRLRGLVKLTGVDQVSVARALRRSNINGCPAMVDWDDWGGLASLEDFYLVGRSSETDLASLLKLDSLRQVDLISVKIPDKQRLEANELTGSALLERVEAALR</sequence>
<dbReference type="Gene3D" id="3.80.10.10">
    <property type="entry name" value="Ribonuclease Inhibitor"/>
    <property type="match status" value="2"/>
</dbReference>